<dbReference type="SUPFAM" id="SSF54626">
    <property type="entry name" value="Chalcone isomerase"/>
    <property type="match status" value="1"/>
</dbReference>
<protein>
    <recommendedName>
        <fullName evidence="1">Chalcone isomerase domain-containing protein</fullName>
    </recommendedName>
</protein>
<dbReference type="PANTHER" id="PTHR47698">
    <property type="entry name" value="FATTY-ACID-BINDING PROTEIN 3, CHLOROPLASTIC"/>
    <property type="match status" value="1"/>
</dbReference>
<dbReference type="InterPro" id="IPR016087">
    <property type="entry name" value="Chalcone_isomerase"/>
</dbReference>
<organism evidence="2 3">
    <name type="scientific">Porphyra umbilicalis</name>
    <name type="common">Purple laver</name>
    <name type="synonym">Red alga</name>
    <dbReference type="NCBI Taxonomy" id="2786"/>
    <lineage>
        <taxon>Eukaryota</taxon>
        <taxon>Rhodophyta</taxon>
        <taxon>Bangiophyceae</taxon>
        <taxon>Bangiales</taxon>
        <taxon>Bangiaceae</taxon>
        <taxon>Porphyra</taxon>
    </lineage>
</organism>
<dbReference type="Proteomes" id="UP000218209">
    <property type="component" value="Unassembled WGS sequence"/>
</dbReference>
<gene>
    <name evidence="2" type="ORF">BU14_0505s0016</name>
</gene>
<dbReference type="EMBL" id="KV919111">
    <property type="protein sequence ID" value="OSX71737.1"/>
    <property type="molecule type" value="Genomic_DNA"/>
</dbReference>
<dbReference type="Pfam" id="PF16035">
    <property type="entry name" value="Chalcone_2"/>
    <property type="match status" value="1"/>
</dbReference>
<accession>A0A1X6NT37</accession>
<dbReference type="InterPro" id="IPR036298">
    <property type="entry name" value="Chalcone_isomerase_sf"/>
</dbReference>
<dbReference type="InterPro" id="IPR016088">
    <property type="entry name" value="Chalcone_isomerase_3-sand"/>
</dbReference>
<reference evidence="2 3" key="1">
    <citation type="submission" date="2017-03" db="EMBL/GenBank/DDBJ databases">
        <title>WGS assembly of Porphyra umbilicalis.</title>
        <authorList>
            <person name="Brawley S.H."/>
            <person name="Blouin N.A."/>
            <person name="Ficko-Blean E."/>
            <person name="Wheeler G.L."/>
            <person name="Lohr M."/>
            <person name="Goodson H.V."/>
            <person name="Jenkins J.W."/>
            <person name="Blaby-Haas C.E."/>
            <person name="Helliwell K.E."/>
            <person name="Chan C."/>
            <person name="Marriage T."/>
            <person name="Bhattacharya D."/>
            <person name="Klein A.S."/>
            <person name="Badis Y."/>
            <person name="Brodie J."/>
            <person name="Cao Y."/>
            <person name="Collen J."/>
            <person name="Dittami S.M."/>
            <person name="Gachon C.M."/>
            <person name="Green B.R."/>
            <person name="Karpowicz S."/>
            <person name="Kim J.W."/>
            <person name="Kudahl U."/>
            <person name="Lin S."/>
            <person name="Michel G."/>
            <person name="Mittag M."/>
            <person name="Olson B.J."/>
            <person name="Pangilinan J."/>
            <person name="Peng Y."/>
            <person name="Qiu H."/>
            <person name="Shu S."/>
            <person name="Singer J.T."/>
            <person name="Smith A.G."/>
            <person name="Sprecher B.N."/>
            <person name="Wagner V."/>
            <person name="Wang W."/>
            <person name="Wang Z.-Y."/>
            <person name="Yan J."/>
            <person name="Yarish C."/>
            <person name="Zoeuner-Riek S."/>
            <person name="Zhuang Y."/>
            <person name="Zou Y."/>
            <person name="Lindquist E.A."/>
            <person name="Grimwood J."/>
            <person name="Barry K."/>
            <person name="Rokhsar D.S."/>
            <person name="Schmutz J."/>
            <person name="Stiller J.W."/>
            <person name="Grossman A.R."/>
            <person name="Prochnik S.E."/>
        </authorList>
    </citation>
    <scope>NUCLEOTIDE SEQUENCE [LARGE SCALE GENOMIC DNA]</scope>
    <source>
        <strain evidence="2">4086291</strain>
    </source>
</reference>
<evidence type="ECO:0000259" key="1">
    <source>
        <dbReference type="Pfam" id="PF16035"/>
    </source>
</evidence>
<keyword evidence="3" id="KW-1185">Reference proteome</keyword>
<evidence type="ECO:0000313" key="3">
    <source>
        <dbReference type="Proteomes" id="UP000218209"/>
    </source>
</evidence>
<dbReference type="PANTHER" id="PTHR47698:SF2">
    <property type="entry name" value="FATTY-ACID-BINDING PROTEIN 3, CHLOROPLASTIC"/>
    <property type="match status" value="1"/>
</dbReference>
<evidence type="ECO:0000313" key="2">
    <source>
        <dbReference type="EMBL" id="OSX71737.1"/>
    </source>
</evidence>
<proteinExistence type="predicted"/>
<dbReference type="OrthoDB" id="5820at2759"/>
<dbReference type="AlphaFoldDB" id="A0A1X6NT37"/>
<feature type="domain" description="Chalcone isomerase" evidence="1">
    <location>
        <begin position="85"/>
        <end position="210"/>
    </location>
</feature>
<dbReference type="GO" id="GO:0016872">
    <property type="term" value="F:intramolecular lyase activity"/>
    <property type="evidence" value="ECO:0007669"/>
    <property type="project" value="InterPro"/>
</dbReference>
<dbReference type="Gene3D" id="3.50.70.10">
    <property type="match status" value="1"/>
</dbReference>
<sequence length="233" mass="23679">MEPVTRAVFLTALPDDGGVLAGAGVRAMTPLRVKVYALGLYGERRALVAACRPAVAAAAAAGGGGGGGGGVAAPITPAALLDTPAVWARLCAPRGSPSTLRLVVAREVTGDHMLHGFERALKPRLKAAAKKPHGYGDAKAGLAAFTKWWKTVGTLKVGTELTVTRDGAGRVTMAIKGEPLGTVESDALAWALWDMFLGAKGVSAEIRQGVADGLAALAEGADHVAELRAADEA</sequence>
<name>A0A1X6NT37_PORUM</name>